<protein>
    <submittedName>
        <fullName evidence="5">AMP-binding protein</fullName>
    </submittedName>
</protein>
<dbReference type="PANTHER" id="PTHR43767:SF1">
    <property type="entry name" value="NONRIBOSOMAL PEPTIDE SYNTHASE PES1 (EUROFUNG)-RELATED"/>
    <property type="match status" value="1"/>
</dbReference>
<sequence length="514" mass="55307">MSALAGSAGRVHASILAMLQDTAAAFPDHEAVVFEGTTWTYAELRRVVAGLAALLRAQGAAGTRVATLLPNSLLACAAPYAVAAAGAQLVPLNPLYTPRELDYMLRDAAPRLLLVDDALAGRVQPLLAQRPGCTLLRASGLSAKFEAWRADPSLAIPPEWLPDADVPGLLQYTGGSSGFPKGVILTHRALATNVAQRDSLLPVARGRERVLCVMPLFHSYAMAMGLFLCGNSGSTLVVQAGYHPERLLDAIARERITIFPGSPTIFTGLMQHEAFARTDWSRVHTCYSGSAALSRETLERWQAATGAPIYEGYGQTEAGPVLSFNPVRGPVKVGSVGIAVAGTELQVVDLEQGKRVLPTGERGEIRARGPQLMSGYLNLPAETKEALRDGWLYTGDIGEFDADGYLYIRDRKKDLVIVGGYNVYPREVEEVLFTHPDVAEAAVVGQPDAYRGEVLRAFVVLRPGRAFDEEALKAFCAGQLARYKVPARIEPLEALPKTGVNKTDKKVLKARVRG</sequence>
<evidence type="ECO:0000259" key="4">
    <source>
        <dbReference type="Pfam" id="PF13193"/>
    </source>
</evidence>
<reference evidence="5" key="2">
    <citation type="submission" date="2021-01" db="EMBL/GenBank/DDBJ databases">
        <authorList>
            <person name="Kang M."/>
        </authorList>
    </citation>
    <scope>NUCLEOTIDE SEQUENCE</scope>
    <source>
        <strain evidence="5">KACC 17527</strain>
    </source>
</reference>
<evidence type="ECO:0000256" key="1">
    <source>
        <dbReference type="ARBA" id="ARBA00006432"/>
    </source>
</evidence>
<keyword evidence="2" id="KW-0436">Ligase</keyword>
<dbReference type="InterPro" id="IPR025110">
    <property type="entry name" value="AMP-bd_C"/>
</dbReference>
<dbReference type="RefSeq" id="WP_201173118.1">
    <property type="nucleotide sequence ID" value="NZ_JAEPWM010000006.1"/>
</dbReference>
<feature type="domain" description="AMP-binding enzyme C-terminal" evidence="4">
    <location>
        <begin position="427"/>
        <end position="502"/>
    </location>
</feature>
<dbReference type="PROSITE" id="PS00455">
    <property type="entry name" value="AMP_BINDING"/>
    <property type="match status" value="1"/>
</dbReference>
<proteinExistence type="inferred from homology"/>
<name>A0A934WNF9_9BURK</name>
<organism evidence="5 6">
    <name type="scientific">Ramlibacter ginsenosidimutans</name>
    <dbReference type="NCBI Taxonomy" id="502333"/>
    <lineage>
        <taxon>Bacteria</taxon>
        <taxon>Pseudomonadati</taxon>
        <taxon>Pseudomonadota</taxon>
        <taxon>Betaproteobacteria</taxon>
        <taxon>Burkholderiales</taxon>
        <taxon>Comamonadaceae</taxon>
        <taxon>Ramlibacter</taxon>
    </lineage>
</organism>
<evidence type="ECO:0000256" key="2">
    <source>
        <dbReference type="ARBA" id="ARBA00022598"/>
    </source>
</evidence>
<dbReference type="GO" id="GO:0016878">
    <property type="term" value="F:acid-thiol ligase activity"/>
    <property type="evidence" value="ECO:0007669"/>
    <property type="project" value="UniProtKB-ARBA"/>
</dbReference>
<accession>A0A934WNF9</accession>
<dbReference type="InterPro" id="IPR042099">
    <property type="entry name" value="ANL_N_sf"/>
</dbReference>
<dbReference type="InterPro" id="IPR000873">
    <property type="entry name" value="AMP-dep_synth/lig_dom"/>
</dbReference>
<evidence type="ECO:0000313" key="6">
    <source>
        <dbReference type="Proteomes" id="UP000630528"/>
    </source>
</evidence>
<comment type="caution">
    <text evidence="5">The sequence shown here is derived from an EMBL/GenBank/DDBJ whole genome shotgun (WGS) entry which is preliminary data.</text>
</comment>
<dbReference type="Gene3D" id="3.40.50.12780">
    <property type="entry name" value="N-terminal domain of ligase-like"/>
    <property type="match status" value="1"/>
</dbReference>
<dbReference type="Pfam" id="PF00501">
    <property type="entry name" value="AMP-binding"/>
    <property type="match status" value="1"/>
</dbReference>
<dbReference type="AlphaFoldDB" id="A0A934WNF9"/>
<dbReference type="Pfam" id="PF13193">
    <property type="entry name" value="AMP-binding_C"/>
    <property type="match status" value="1"/>
</dbReference>
<feature type="domain" description="AMP-dependent synthetase/ligase" evidence="3">
    <location>
        <begin position="20"/>
        <end position="377"/>
    </location>
</feature>
<reference evidence="5" key="1">
    <citation type="journal article" date="2012" name="J. Microbiol. Biotechnol.">
        <title>Ramlibacter ginsenosidimutans sp. nov., with ginsenoside-converting activity.</title>
        <authorList>
            <person name="Wang L."/>
            <person name="An D.S."/>
            <person name="Kim S.G."/>
            <person name="Jin F.X."/>
            <person name="Kim S.C."/>
            <person name="Lee S.T."/>
            <person name="Im W.T."/>
        </authorList>
    </citation>
    <scope>NUCLEOTIDE SEQUENCE</scope>
    <source>
        <strain evidence="5">KACC 17527</strain>
    </source>
</reference>
<dbReference type="SUPFAM" id="SSF56801">
    <property type="entry name" value="Acetyl-CoA synthetase-like"/>
    <property type="match status" value="1"/>
</dbReference>
<dbReference type="InterPro" id="IPR050237">
    <property type="entry name" value="ATP-dep_AMP-bd_enzyme"/>
</dbReference>
<comment type="similarity">
    <text evidence="1">Belongs to the ATP-dependent AMP-binding enzyme family.</text>
</comment>
<evidence type="ECO:0000313" key="5">
    <source>
        <dbReference type="EMBL" id="MBK6007518.1"/>
    </source>
</evidence>
<dbReference type="Gene3D" id="3.30.300.30">
    <property type="match status" value="1"/>
</dbReference>
<dbReference type="FunFam" id="3.30.300.30:FF:000008">
    <property type="entry name" value="2,3-dihydroxybenzoate-AMP ligase"/>
    <property type="match status" value="1"/>
</dbReference>
<dbReference type="Proteomes" id="UP000630528">
    <property type="component" value="Unassembled WGS sequence"/>
</dbReference>
<dbReference type="EMBL" id="JAEPWM010000006">
    <property type="protein sequence ID" value="MBK6007518.1"/>
    <property type="molecule type" value="Genomic_DNA"/>
</dbReference>
<dbReference type="InterPro" id="IPR020845">
    <property type="entry name" value="AMP-binding_CS"/>
</dbReference>
<gene>
    <name evidence="5" type="ORF">JJB11_15575</name>
</gene>
<dbReference type="InterPro" id="IPR045851">
    <property type="entry name" value="AMP-bd_C_sf"/>
</dbReference>
<evidence type="ECO:0000259" key="3">
    <source>
        <dbReference type="Pfam" id="PF00501"/>
    </source>
</evidence>
<keyword evidence="6" id="KW-1185">Reference proteome</keyword>
<dbReference type="PANTHER" id="PTHR43767">
    <property type="entry name" value="LONG-CHAIN-FATTY-ACID--COA LIGASE"/>
    <property type="match status" value="1"/>
</dbReference>